<dbReference type="InterPro" id="IPR038058">
    <property type="entry name" value="PhnH-like_sp"/>
</dbReference>
<dbReference type="Gene3D" id="3.40.50.11310">
    <property type="entry name" value="Bacterial phosphonate metabolism protein PhnH"/>
    <property type="match status" value="1"/>
</dbReference>
<reference evidence="1" key="1">
    <citation type="submission" date="2021-04" db="EMBL/GenBank/DDBJ databases">
        <authorList>
            <person name="Yoon J."/>
        </authorList>
    </citation>
    <scope>NUCLEOTIDE SEQUENCE</scope>
    <source>
        <strain evidence="1">KMU-90</strain>
    </source>
</reference>
<keyword evidence="2" id="KW-1185">Reference proteome</keyword>
<gene>
    <name evidence="1" type="primary">phnH</name>
    <name evidence="1" type="ORF">KB874_12415</name>
</gene>
<dbReference type="SUPFAM" id="SSF159709">
    <property type="entry name" value="PhnH-like"/>
    <property type="match status" value="1"/>
</dbReference>
<dbReference type="InterPro" id="IPR008772">
    <property type="entry name" value="Phosphonate_metab_PhnH"/>
</dbReference>
<dbReference type="NCBIfam" id="TIGR03292">
    <property type="entry name" value="PhnH_redo"/>
    <property type="match status" value="1"/>
</dbReference>
<dbReference type="EMBL" id="JAGTUU010000004">
    <property type="protein sequence ID" value="MBS0124903.1"/>
    <property type="molecule type" value="Genomic_DNA"/>
</dbReference>
<comment type="caution">
    <text evidence="1">The sequence shown here is derived from an EMBL/GenBank/DDBJ whole genome shotgun (WGS) entry which is preliminary data.</text>
</comment>
<dbReference type="AlphaFoldDB" id="A0A8J7WGX1"/>
<organism evidence="1 2">
    <name type="scientific">Thetidibacter halocola</name>
    <dbReference type="NCBI Taxonomy" id="2827239"/>
    <lineage>
        <taxon>Bacteria</taxon>
        <taxon>Pseudomonadati</taxon>
        <taxon>Pseudomonadota</taxon>
        <taxon>Alphaproteobacteria</taxon>
        <taxon>Rhodobacterales</taxon>
        <taxon>Roseobacteraceae</taxon>
        <taxon>Thetidibacter</taxon>
    </lineage>
</organism>
<evidence type="ECO:0000313" key="2">
    <source>
        <dbReference type="Proteomes" id="UP000681356"/>
    </source>
</evidence>
<dbReference type="Pfam" id="PF05845">
    <property type="entry name" value="PhnH"/>
    <property type="match status" value="1"/>
</dbReference>
<dbReference type="PIRSF" id="PIRSF020680">
    <property type="entry name" value="PhnH"/>
    <property type="match status" value="1"/>
</dbReference>
<proteinExistence type="predicted"/>
<dbReference type="GO" id="GO:0019634">
    <property type="term" value="P:organic phosphonate metabolic process"/>
    <property type="evidence" value="ECO:0007669"/>
    <property type="project" value="InterPro"/>
</dbReference>
<dbReference type="RefSeq" id="WP_212536853.1">
    <property type="nucleotide sequence ID" value="NZ_JAGTUU010000004.1"/>
</dbReference>
<dbReference type="GO" id="GO:0016829">
    <property type="term" value="F:lyase activity"/>
    <property type="evidence" value="ECO:0007669"/>
    <property type="project" value="UniProtKB-KW"/>
</dbReference>
<sequence>MQTHALEGGFTDPATAAAHAFRAVMEAMARPGTIHRLTGAMPPAPLSPAAGAALLTLCDTDTPLHLAGEADCPALRDWIAFHTGAPLVEPGQAMLALGPWQALAPLSAYPVGTPEYPDRSATLIVECPALEPKGATLRGPGIRDTTALSLPETEAFRANRALFPLGLDFLFTCGDRIAALPRTTLASAPSGATEDL</sequence>
<name>A0A8J7WGX1_9RHOB</name>
<keyword evidence="1" id="KW-0456">Lyase</keyword>
<evidence type="ECO:0000313" key="1">
    <source>
        <dbReference type="EMBL" id="MBS0124903.1"/>
    </source>
</evidence>
<protein>
    <submittedName>
        <fullName evidence="1">Phosphonate C-P lyase system protein PhnH</fullName>
    </submittedName>
</protein>
<accession>A0A8J7WGX1</accession>
<dbReference type="Proteomes" id="UP000681356">
    <property type="component" value="Unassembled WGS sequence"/>
</dbReference>